<dbReference type="AlphaFoldDB" id="A0A365XSK8"/>
<gene>
    <name evidence="1" type="ORF">DF182_22865</name>
</gene>
<protein>
    <submittedName>
        <fullName evidence="1">Uncharacterized protein</fullName>
    </submittedName>
</protein>
<dbReference type="EMBL" id="QFFJ01000002">
    <property type="protein sequence ID" value="RBL89366.1"/>
    <property type="molecule type" value="Genomic_DNA"/>
</dbReference>
<sequence>MPTATWTASTTSTGTGKKTFYFDINDPKVTQDVIDKGVVLVYMKFIADPDGAGIAKLLPSIYYNLGGADMQYRFQYGLFLNIVRVICDVVPNGSPATTNMVRYVIIPGGVANTRTAATDYSKMSYEEVCRLYNIPN</sequence>
<dbReference type="Proteomes" id="UP000253410">
    <property type="component" value="Unassembled WGS sequence"/>
</dbReference>
<comment type="caution">
    <text evidence="1">The sequence shown here is derived from an EMBL/GenBank/DDBJ whole genome shotgun (WGS) entry which is preliminary data.</text>
</comment>
<evidence type="ECO:0000313" key="2">
    <source>
        <dbReference type="Proteomes" id="UP000253410"/>
    </source>
</evidence>
<name>A0A365XSK8_9BACT</name>
<accession>A0A365XSK8</accession>
<evidence type="ECO:0000313" key="1">
    <source>
        <dbReference type="EMBL" id="RBL89366.1"/>
    </source>
</evidence>
<reference evidence="1 2" key="1">
    <citation type="submission" date="2018-05" db="EMBL/GenBank/DDBJ databases">
        <title>Chitinophaga sp. K3CV102501T nov., isolated from isolated from a monsoon evergreen broad-leaved forest soil.</title>
        <authorList>
            <person name="Lv Y."/>
        </authorList>
    </citation>
    <scope>NUCLEOTIDE SEQUENCE [LARGE SCALE GENOMIC DNA]</scope>
    <source>
        <strain evidence="1 2">GDMCC 1.1325</strain>
    </source>
</reference>
<proteinExistence type="predicted"/>
<organism evidence="1 2">
    <name type="scientific">Chitinophaga flava</name>
    <dbReference type="NCBI Taxonomy" id="2259036"/>
    <lineage>
        <taxon>Bacteria</taxon>
        <taxon>Pseudomonadati</taxon>
        <taxon>Bacteroidota</taxon>
        <taxon>Chitinophagia</taxon>
        <taxon>Chitinophagales</taxon>
        <taxon>Chitinophagaceae</taxon>
        <taxon>Chitinophaga</taxon>
    </lineage>
</organism>
<keyword evidence="2" id="KW-1185">Reference proteome</keyword>